<evidence type="ECO:0000313" key="2">
    <source>
        <dbReference type="EMBL" id="KAG7367896.1"/>
    </source>
</evidence>
<evidence type="ECO:0000313" key="1">
    <source>
        <dbReference type="EMBL" id="KAG7347271.1"/>
    </source>
</evidence>
<organism evidence="2 3">
    <name type="scientific">Nitzschia inconspicua</name>
    <dbReference type="NCBI Taxonomy" id="303405"/>
    <lineage>
        <taxon>Eukaryota</taxon>
        <taxon>Sar</taxon>
        <taxon>Stramenopiles</taxon>
        <taxon>Ochrophyta</taxon>
        <taxon>Bacillariophyta</taxon>
        <taxon>Bacillariophyceae</taxon>
        <taxon>Bacillariophycidae</taxon>
        <taxon>Bacillariales</taxon>
        <taxon>Bacillariaceae</taxon>
        <taxon>Nitzschia</taxon>
    </lineage>
</organism>
<sequence length="372" mass="39119">MLSSSSSILKTVSLRSGRNWIRHGTVTTAAAAATATTTNIRHGTFIKRTFSFPAPKLFDYDTIVKNLKVEDAIESVEQAFGALSKGKVDVPMPMHIGIEESAEAGPGDCHIKGGYVFGAKTFTVKLACVSFYKNLERGLPPGSGVFVIVDAATGAPLAICQENRAMTDLRTGAAGAVAMKYTTPLEGNTIGFIGCGAIARNMARAAAAVRPQFQGVAYGLAGADEFAAQMSEELGLPFTVAESAKDLCAQSNVIFTQTTGANTVVELDWLKPGTTIIASGSDQPTKQEIPNNVLKASKYIADLVKQTSKVGELRGPIQAGIMTEEDVYAELGDLVNGKPGREGDELIVVDLTGTGAQDAAIGQVAWEKLNNI</sequence>
<gene>
    <name evidence="1" type="ORF">IV203_015976</name>
    <name evidence="2" type="ORF">IV203_030639</name>
</gene>
<dbReference type="AlphaFoldDB" id="A0A9K3LVP2"/>
<comment type="caution">
    <text evidence="2">The sequence shown here is derived from an EMBL/GenBank/DDBJ whole genome shotgun (WGS) entry which is preliminary data.</text>
</comment>
<dbReference type="Pfam" id="PF02423">
    <property type="entry name" value="OCD_Mu_crystall"/>
    <property type="match status" value="1"/>
</dbReference>
<reference evidence="2" key="2">
    <citation type="submission" date="2021-04" db="EMBL/GenBank/DDBJ databases">
        <authorList>
            <person name="Podell S."/>
        </authorList>
    </citation>
    <scope>NUCLEOTIDE SEQUENCE</scope>
    <source>
        <strain evidence="2">Hildebrandi</strain>
    </source>
</reference>
<dbReference type="EMBL" id="JAGRRH010000006">
    <property type="protein sequence ID" value="KAG7367896.1"/>
    <property type="molecule type" value="Genomic_DNA"/>
</dbReference>
<proteinExistence type="predicted"/>
<dbReference type="InterPro" id="IPR003462">
    <property type="entry name" value="ODC_Mu_crystall"/>
</dbReference>
<accession>A0A9K3LVP2</accession>
<name>A0A9K3LVP2_9STRA</name>
<dbReference type="PANTHER" id="PTHR13812:SF19">
    <property type="entry name" value="KETIMINE REDUCTASE MU-CRYSTALLIN"/>
    <property type="match status" value="1"/>
</dbReference>
<dbReference type="OrthoDB" id="41492at2759"/>
<dbReference type="Proteomes" id="UP000693970">
    <property type="component" value="Unassembled WGS sequence"/>
</dbReference>
<dbReference type="GO" id="GO:0005737">
    <property type="term" value="C:cytoplasm"/>
    <property type="evidence" value="ECO:0007669"/>
    <property type="project" value="TreeGrafter"/>
</dbReference>
<evidence type="ECO:0000313" key="3">
    <source>
        <dbReference type="Proteomes" id="UP000693970"/>
    </source>
</evidence>
<keyword evidence="3" id="KW-1185">Reference proteome</keyword>
<dbReference type="EMBL" id="JAGRRH010000020">
    <property type="protein sequence ID" value="KAG7347271.1"/>
    <property type="molecule type" value="Genomic_DNA"/>
</dbReference>
<dbReference type="PANTHER" id="PTHR13812">
    <property type="entry name" value="KETIMINE REDUCTASE MU-CRYSTALLIN"/>
    <property type="match status" value="1"/>
</dbReference>
<dbReference type="PIRSF" id="PIRSF001439">
    <property type="entry name" value="CryM"/>
    <property type="match status" value="1"/>
</dbReference>
<reference evidence="2" key="1">
    <citation type="journal article" date="2021" name="Sci. Rep.">
        <title>Diploid genomic architecture of Nitzschia inconspicua, an elite biomass production diatom.</title>
        <authorList>
            <person name="Oliver A."/>
            <person name="Podell S."/>
            <person name="Pinowska A."/>
            <person name="Traller J.C."/>
            <person name="Smith S.R."/>
            <person name="McClure R."/>
            <person name="Beliaev A."/>
            <person name="Bohutskyi P."/>
            <person name="Hill E.A."/>
            <person name="Rabines A."/>
            <person name="Zheng H."/>
            <person name="Allen L.Z."/>
            <person name="Kuo A."/>
            <person name="Grigoriev I.V."/>
            <person name="Allen A.E."/>
            <person name="Hazlebeck D."/>
            <person name="Allen E.E."/>
        </authorList>
    </citation>
    <scope>NUCLEOTIDE SEQUENCE</scope>
    <source>
        <strain evidence="2">Hildebrandi</strain>
    </source>
</reference>
<protein>
    <submittedName>
        <fullName evidence="2">Ornithine cyclodeaminase</fullName>
    </submittedName>
</protein>